<reference evidence="2" key="1">
    <citation type="submission" date="2021-01" db="EMBL/GenBank/DDBJ databases">
        <title>Adiantum capillus-veneris genome.</title>
        <authorList>
            <person name="Fang Y."/>
            <person name="Liao Q."/>
        </authorList>
    </citation>
    <scope>NUCLEOTIDE SEQUENCE</scope>
    <source>
        <strain evidence="2">H3</strain>
        <tissue evidence="2">Leaf</tissue>
    </source>
</reference>
<evidence type="ECO:0000259" key="1">
    <source>
        <dbReference type="Pfam" id="PF03732"/>
    </source>
</evidence>
<proteinExistence type="predicted"/>
<name>A0A9D4VEE1_ADICA</name>
<dbReference type="AlphaFoldDB" id="A0A9D4VEE1"/>
<dbReference type="Pfam" id="PF03732">
    <property type="entry name" value="Retrotrans_gag"/>
    <property type="match status" value="1"/>
</dbReference>
<gene>
    <name evidence="2" type="ORF">GOP47_0001204</name>
</gene>
<keyword evidence="3" id="KW-1185">Reference proteome</keyword>
<dbReference type="EMBL" id="JABFUD020000001">
    <property type="protein sequence ID" value="KAI5085035.1"/>
    <property type="molecule type" value="Genomic_DNA"/>
</dbReference>
<feature type="domain" description="Retrotransposon gag" evidence="1">
    <location>
        <begin position="52"/>
        <end position="106"/>
    </location>
</feature>
<dbReference type="OrthoDB" id="2005833at2759"/>
<comment type="caution">
    <text evidence="2">The sequence shown here is derived from an EMBL/GenBank/DDBJ whole genome shotgun (WGS) entry which is preliminary data.</text>
</comment>
<sequence length="108" mass="12539">MIAQVMAWFNNMVSDCELVFSGEQDAEDWMSDVELCMMSMQIVSNEAKLRVVLMVMRGKAKAWFEGLEVADRQSWQMVRALFIQDFKKQISPIDLDTKLKVLKQDVNE</sequence>
<organism evidence="2 3">
    <name type="scientific">Adiantum capillus-veneris</name>
    <name type="common">Maidenhair fern</name>
    <dbReference type="NCBI Taxonomy" id="13818"/>
    <lineage>
        <taxon>Eukaryota</taxon>
        <taxon>Viridiplantae</taxon>
        <taxon>Streptophyta</taxon>
        <taxon>Embryophyta</taxon>
        <taxon>Tracheophyta</taxon>
        <taxon>Polypodiopsida</taxon>
        <taxon>Polypodiidae</taxon>
        <taxon>Polypodiales</taxon>
        <taxon>Pteridineae</taxon>
        <taxon>Pteridaceae</taxon>
        <taxon>Vittarioideae</taxon>
        <taxon>Adiantum</taxon>
    </lineage>
</organism>
<dbReference type="Proteomes" id="UP000886520">
    <property type="component" value="Chromosome 1"/>
</dbReference>
<evidence type="ECO:0000313" key="2">
    <source>
        <dbReference type="EMBL" id="KAI5085035.1"/>
    </source>
</evidence>
<accession>A0A9D4VEE1</accession>
<protein>
    <recommendedName>
        <fullName evidence="1">Retrotransposon gag domain-containing protein</fullName>
    </recommendedName>
</protein>
<dbReference type="InterPro" id="IPR005162">
    <property type="entry name" value="Retrotrans_gag_dom"/>
</dbReference>
<evidence type="ECO:0000313" key="3">
    <source>
        <dbReference type="Proteomes" id="UP000886520"/>
    </source>
</evidence>